<dbReference type="GO" id="GO:0005507">
    <property type="term" value="F:copper ion binding"/>
    <property type="evidence" value="ECO:0007669"/>
    <property type="project" value="UniProtKB-ARBA"/>
</dbReference>
<name>A0A8H7AGH2_9EURO</name>
<dbReference type="AlphaFoldDB" id="A0A8H7AGH2"/>
<keyword evidence="7" id="KW-1185">Reference proteome</keyword>
<feature type="disulfide bond" description="Redox-active" evidence="4">
    <location>
        <begin position="166"/>
        <end position="170"/>
    </location>
</feature>
<organism evidence="6 7">
    <name type="scientific">Endocarpon pusillum</name>
    <dbReference type="NCBI Taxonomy" id="364733"/>
    <lineage>
        <taxon>Eukaryota</taxon>
        <taxon>Fungi</taxon>
        <taxon>Dikarya</taxon>
        <taxon>Ascomycota</taxon>
        <taxon>Pezizomycotina</taxon>
        <taxon>Eurotiomycetes</taxon>
        <taxon>Chaetothyriomycetidae</taxon>
        <taxon>Verrucariales</taxon>
        <taxon>Verrucariaceae</taxon>
        <taxon>Endocarpon</taxon>
    </lineage>
</organism>
<sequence length="321" mass="36338">MAFQGPSLSRVMRRFSRFSPQHAQEASPWISSASRRQFSSALSITTRPRRRPLSSQCLFLQHPSRPFSHSSPRHARTIQQAKALNRTGPFTLKSALIFCATGAAMIFYFQYEKARLERKRIVEMSKGYGKPKVGGPFTLKDTDGNEFTEKDLLGKYTLIYFGFSHCPDICPDELDKMAEAIDIIQARAPNVLRSIFVSCDPARDTPSVLKSYLSEFHPTLIGLSGTWEQTKHVCKQYRVYFSTPQDVKPNEEDYLVDHSIYFYVMDPEGDFVECIGRQDTPESAAGIVLQHVRDWKREGKKIDETPLPYLSKGQGVVGAPA</sequence>
<dbReference type="PROSITE" id="PS51352">
    <property type="entry name" value="THIOREDOXIN_2"/>
    <property type="match status" value="1"/>
</dbReference>
<dbReference type="CDD" id="cd02968">
    <property type="entry name" value="SCO"/>
    <property type="match status" value="1"/>
</dbReference>
<proteinExistence type="inferred from homology"/>
<dbReference type="FunFam" id="3.40.30.10:FF:000013">
    <property type="entry name" value="Blast:Protein SCO1 homolog, mitochondrial"/>
    <property type="match status" value="1"/>
</dbReference>
<dbReference type="GO" id="GO:0033617">
    <property type="term" value="P:mitochondrial respiratory chain complex IV assembly"/>
    <property type="evidence" value="ECO:0007669"/>
    <property type="project" value="TreeGrafter"/>
</dbReference>
<dbReference type="Proteomes" id="UP000606974">
    <property type="component" value="Unassembled WGS sequence"/>
</dbReference>
<dbReference type="SUPFAM" id="SSF52833">
    <property type="entry name" value="Thioredoxin-like"/>
    <property type="match status" value="1"/>
</dbReference>
<dbReference type="GO" id="GO:0005739">
    <property type="term" value="C:mitochondrion"/>
    <property type="evidence" value="ECO:0007669"/>
    <property type="project" value="GOC"/>
</dbReference>
<evidence type="ECO:0000256" key="1">
    <source>
        <dbReference type="ARBA" id="ARBA00010996"/>
    </source>
</evidence>
<keyword evidence="4" id="KW-1015">Disulfide bond</keyword>
<feature type="domain" description="Thioredoxin" evidence="5">
    <location>
        <begin position="128"/>
        <end position="293"/>
    </location>
</feature>
<evidence type="ECO:0000256" key="2">
    <source>
        <dbReference type="ARBA" id="ARBA00023008"/>
    </source>
</evidence>
<feature type="binding site" evidence="3">
    <location>
        <position position="170"/>
    </location>
    <ligand>
        <name>Cu cation</name>
        <dbReference type="ChEBI" id="CHEBI:23378"/>
    </ligand>
</feature>
<feature type="binding site" evidence="3">
    <location>
        <position position="166"/>
    </location>
    <ligand>
        <name>Cu cation</name>
        <dbReference type="ChEBI" id="CHEBI:23378"/>
    </ligand>
</feature>
<comment type="caution">
    <text evidence="6">The sequence shown here is derived from an EMBL/GenBank/DDBJ whole genome shotgun (WGS) entry which is preliminary data.</text>
</comment>
<protein>
    <recommendedName>
        <fullName evidence="5">Thioredoxin domain-containing protein</fullName>
    </recommendedName>
</protein>
<dbReference type="OrthoDB" id="270009at2759"/>
<keyword evidence="3" id="KW-0479">Metal-binding</keyword>
<dbReference type="PANTHER" id="PTHR12151">
    <property type="entry name" value="ELECTRON TRANSPORT PROTIN SCO1/SENC FAMILY MEMBER"/>
    <property type="match status" value="1"/>
</dbReference>
<dbReference type="InterPro" id="IPR036249">
    <property type="entry name" value="Thioredoxin-like_sf"/>
</dbReference>
<dbReference type="InterPro" id="IPR013766">
    <property type="entry name" value="Thioredoxin_domain"/>
</dbReference>
<evidence type="ECO:0000313" key="6">
    <source>
        <dbReference type="EMBL" id="KAF7507659.1"/>
    </source>
</evidence>
<accession>A0A8H7AGH2</accession>
<evidence type="ECO:0000313" key="7">
    <source>
        <dbReference type="Proteomes" id="UP000606974"/>
    </source>
</evidence>
<dbReference type="InterPro" id="IPR003782">
    <property type="entry name" value="SCO1/SenC"/>
</dbReference>
<dbReference type="Gene3D" id="3.40.30.10">
    <property type="entry name" value="Glutaredoxin"/>
    <property type="match status" value="1"/>
</dbReference>
<feature type="binding site" evidence="3">
    <location>
        <position position="258"/>
    </location>
    <ligand>
        <name>Cu cation</name>
        <dbReference type="ChEBI" id="CHEBI:23378"/>
    </ligand>
</feature>
<evidence type="ECO:0000259" key="5">
    <source>
        <dbReference type="PROSITE" id="PS51352"/>
    </source>
</evidence>
<evidence type="ECO:0000256" key="3">
    <source>
        <dbReference type="PIRSR" id="PIRSR603782-1"/>
    </source>
</evidence>
<comment type="similarity">
    <text evidence="1">Belongs to the SCO1/2 family.</text>
</comment>
<evidence type="ECO:0000256" key="4">
    <source>
        <dbReference type="PIRSR" id="PIRSR603782-2"/>
    </source>
</evidence>
<dbReference type="PANTHER" id="PTHR12151:SF5">
    <property type="entry name" value="AT19154P"/>
    <property type="match status" value="1"/>
</dbReference>
<keyword evidence="2 3" id="KW-0186">Copper</keyword>
<gene>
    <name evidence="6" type="ORF">GJ744_010212</name>
</gene>
<reference evidence="6" key="1">
    <citation type="submission" date="2020-02" db="EMBL/GenBank/DDBJ databases">
        <authorList>
            <person name="Palmer J.M."/>
        </authorList>
    </citation>
    <scope>NUCLEOTIDE SEQUENCE</scope>
    <source>
        <strain evidence="6">EPUS1.4</strain>
        <tissue evidence="6">Thallus</tissue>
    </source>
</reference>
<dbReference type="GO" id="GO:0045454">
    <property type="term" value="P:cell redox homeostasis"/>
    <property type="evidence" value="ECO:0007669"/>
    <property type="project" value="UniProtKB-ARBA"/>
</dbReference>
<dbReference type="Pfam" id="PF02630">
    <property type="entry name" value="SCO1-SenC"/>
    <property type="match status" value="1"/>
</dbReference>
<dbReference type="EMBL" id="JAACFV010000065">
    <property type="protein sequence ID" value="KAF7507659.1"/>
    <property type="molecule type" value="Genomic_DNA"/>
</dbReference>